<comment type="caution">
    <text evidence="1">The sequence shown here is derived from an EMBL/GenBank/DDBJ whole genome shotgun (WGS) entry which is preliminary data.</text>
</comment>
<dbReference type="InterPro" id="IPR035901">
    <property type="entry name" value="GIY-YIG_endonuc_sf"/>
</dbReference>
<reference evidence="1" key="1">
    <citation type="journal article" date="2014" name="Int. J. Syst. Evol. Microbiol.">
        <title>Complete genome sequence of Corynebacterium casei LMG S-19264T (=DSM 44701T), isolated from a smear-ripened cheese.</title>
        <authorList>
            <consortium name="US DOE Joint Genome Institute (JGI-PGF)"/>
            <person name="Walter F."/>
            <person name="Albersmeier A."/>
            <person name="Kalinowski J."/>
            <person name="Ruckert C."/>
        </authorList>
    </citation>
    <scope>NUCLEOTIDE SEQUENCE</scope>
    <source>
        <strain evidence="1">CCM 7897</strain>
    </source>
</reference>
<name>A0A917BI14_9HYPH</name>
<evidence type="ECO:0000313" key="2">
    <source>
        <dbReference type="Proteomes" id="UP000606044"/>
    </source>
</evidence>
<accession>A0A917BI14</accession>
<reference evidence="1" key="2">
    <citation type="submission" date="2020-09" db="EMBL/GenBank/DDBJ databases">
        <authorList>
            <person name="Sun Q."/>
            <person name="Sedlacek I."/>
        </authorList>
    </citation>
    <scope>NUCLEOTIDE SEQUENCE</scope>
    <source>
        <strain evidence="1">CCM 7897</strain>
    </source>
</reference>
<dbReference type="EMBL" id="BMCT01000001">
    <property type="protein sequence ID" value="GGF44786.1"/>
    <property type="molecule type" value="Genomic_DNA"/>
</dbReference>
<gene>
    <name evidence="1" type="ORF">GCM10007301_00390</name>
</gene>
<sequence length="109" mass="12185">MDNARKKAVIAAYKERKVPAGIYAVHCGGQVWVGQSPNLTSVENRLRFTLDHGSHPNAALQRAWNALAEKVLRVEVVETLAEETDPYLRGKALSERLDHWKAVLGARRI</sequence>
<keyword evidence="2" id="KW-1185">Reference proteome</keyword>
<organism evidence="1 2">
    <name type="scientific">Azorhizobium oxalatiphilum</name>
    <dbReference type="NCBI Taxonomy" id="980631"/>
    <lineage>
        <taxon>Bacteria</taxon>
        <taxon>Pseudomonadati</taxon>
        <taxon>Pseudomonadota</taxon>
        <taxon>Alphaproteobacteria</taxon>
        <taxon>Hyphomicrobiales</taxon>
        <taxon>Xanthobacteraceae</taxon>
        <taxon>Azorhizobium</taxon>
    </lineage>
</organism>
<proteinExistence type="predicted"/>
<protein>
    <recommendedName>
        <fullName evidence="3">GIY-YIG nuclease family protein</fullName>
    </recommendedName>
</protein>
<evidence type="ECO:0008006" key="3">
    <source>
        <dbReference type="Google" id="ProtNLM"/>
    </source>
</evidence>
<dbReference type="CDD" id="cd10451">
    <property type="entry name" value="GIY-YIG_LuxR_like"/>
    <property type="match status" value="1"/>
</dbReference>
<evidence type="ECO:0000313" key="1">
    <source>
        <dbReference type="EMBL" id="GGF44786.1"/>
    </source>
</evidence>
<dbReference type="AlphaFoldDB" id="A0A917BI14"/>
<dbReference type="Proteomes" id="UP000606044">
    <property type="component" value="Unassembled WGS sequence"/>
</dbReference>
<dbReference type="Gene3D" id="3.40.1440.10">
    <property type="entry name" value="GIY-YIG endonuclease"/>
    <property type="match status" value="1"/>
</dbReference>
<dbReference type="RefSeq" id="WP_188574291.1">
    <property type="nucleotide sequence ID" value="NZ_BMCT01000001.1"/>
</dbReference>